<proteinExistence type="predicted"/>
<keyword evidence="2" id="KW-1185">Reference proteome</keyword>
<comment type="caution">
    <text evidence="1">The sequence shown here is derived from an EMBL/GenBank/DDBJ whole genome shotgun (WGS) entry which is preliminary data.</text>
</comment>
<sequence>KKPYLSPTNRIQFSSLNVKRFRKAFRMRILTQTCFLQMAAAGHLSFSSFMCIYTRTNININTLHHREILKQLKGTTLTSSFCPIPICRSLRPKKTNLQQDTQLKTNLRRRFSPVRKRKEIGDSLRDASLLCAAVGSVKHASEQG</sequence>
<reference evidence="1" key="1">
    <citation type="journal article" date="2023" name="Science">
        <title>Elucidation of the pathway for biosynthesis of saponin adjuvants from the soapbark tree.</title>
        <authorList>
            <person name="Reed J."/>
            <person name="Orme A."/>
            <person name="El-Demerdash A."/>
            <person name="Owen C."/>
            <person name="Martin L.B.B."/>
            <person name="Misra R.C."/>
            <person name="Kikuchi S."/>
            <person name="Rejzek M."/>
            <person name="Martin A.C."/>
            <person name="Harkess A."/>
            <person name="Leebens-Mack J."/>
            <person name="Louveau T."/>
            <person name="Stephenson M.J."/>
            <person name="Osbourn A."/>
        </authorList>
    </citation>
    <scope>NUCLEOTIDE SEQUENCE</scope>
    <source>
        <strain evidence="1">S10</strain>
    </source>
</reference>
<gene>
    <name evidence="1" type="ORF">O6P43_010088</name>
</gene>
<evidence type="ECO:0000313" key="1">
    <source>
        <dbReference type="EMBL" id="KAJ7972156.1"/>
    </source>
</evidence>
<dbReference type="EMBL" id="JARAOO010000004">
    <property type="protein sequence ID" value="KAJ7972156.1"/>
    <property type="molecule type" value="Genomic_DNA"/>
</dbReference>
<protein>
    <submittedName>
        <fullName evidence="1">Uncharacterized protein</fullName>
    </submittedName>
</protein>
<dbReference type="Proteomes" id="UP001163823">
    <property type="component" value="Chromosome 4"/>
</dbReference>
<name>A0AAD7VDU0_QUISA</name>
<organism evidence="1 2">
    <name type="scientific">Quillaja saponaria</name>
    <name type="common">Soap bark tree</name>
    <dbReference type="NCBI Taxonomy" id="32244"/>
    <lineage>
        <taxon>Eukaryota</taxon>
        <taxon>Viridiplantae</taxon>
        <taxon>Streptophyta</taxon>
        <taxon>Embryophyta</taxon>
        <taxon>Tracheophyta</taxon>
        <taxon>Spermatophyta</taxon>
        <taxon>Magnoliopsida</taxon>
        <taxon>eudicotyledons</taxon>
        <taxon>Gunneridae</taxon>
        <taxon>Pentapetalae</taxon>
        <taxon>rosids</taxon>
        <taxon>fabids</taxon>
        <taxon>Fabales</taxon>
        <taxon>Quillajaceae</taxon>
        <taxon>Quillaja</taxon>
    </lineage>
</organism>
<dbReference type="KEGG" id="qsa:O6P43_010088"/>
<accession>A0AAD7VDU0</accession>
<evidence type="ECO:0000313" key="2">
    <source>
        <dbReference type="Proteomes" id="UP001163823"/>
    </source>
</evidence>
<dbReference type="AlphaFoldDB" id="A0AAD7VDU0"/>
<feature type="non-terminal residue" evidence="1">
    <location>
        <position position="144"/>
    </location>
</feature>